<dbReference type="Proteomes" id="UP000199675">
    <property type="component" value="Unassembled WGS sequence"/>
</dbReference>
<organism evidence="1 2">
    <name type="scientific">Marinobacter mobilis</name>
    <dbReference type="NCBI Taxonomy" id="488533"/>
    <lineage>
        <taxon>Bacteria</taxon>
        <taxon>Pseudomonadati</taxon>
        <taxon>Pseudomonadota</taxon>
        <taxon>Gammaproteobacteria</taxon>
        <taxon>Pseudomonadales</taxon>
        <taxon>Marinobacteraceae</taxon>
        <taxon>Marinobacter</taxon>
    </lineage>
</organism>
<dbReference type="AlphaFoldDB" id="A0A1H3D4F0"/>
<dbReference type="EMBL" id="FNNE01000011">
    <property type="protein sequence ID" value="SDX61245.1"/>
    <property type="molecule type" value="Genomic_DNA"/>
</dbReference>
<reference evidence="1 2" key="1">
    <citation type="submission" date="2016-10" db="EMBL/GenBank/DDBJ databases">
        <authorList>
            <person name="de Groot N.N."/>
        </authorList>
    </citation>
    <scope>NUCLEOTIDE SEQUENCE [LARGE SCALE GENOMIC DNA]</scope>
    <source>
        <strain evidence="1 2">CGMCC 1.7059</strain>
    </source>
</reference>
<evidence type="ECO:0000313" key="1">
    <source>
        <dbReference type="EMBL" id="SDX61245.1"/>
    </source>
</evidence>
<accession>A0A1H3D4F0</accession>
<gene>
    <name evidence="1" type="ORF">SAMN04487960_111133</name>
</gene>
<protein>
    <submittedName>
        <fullName evidence="1">Uncharacterized protein</fullName>
    </submittedName>
</protein>
<proteinExistence type="predicted"/>
<evidence type="ECO:0000313" key="2">
    <source>
        <dbReference type="Proteomes" id="UP000199675"/>
    </source>
</evidence>
<name>A0A1H3D4F0_9GAMM</name>
<keyword evidence="2" id="KW-1185">Reference proteome</keyword>
<sequence length="100" mass="11460">MSEGRVSRRLCFLLEDGTVVFPCTMKSRDTGEHTFRVSQFGGNVLNHADPKKREEEVTEDEMSRYVLRLGYCTRVLLSNGEKSIYSPRSTKVLQVYVPRA</sequence>